<sequence length="459" mass="51133">MFNLIKKQFLEKKIALPVIIIVGILLTVAIIKLQPAMEHNPQARPSIPVNFVTVHQHSLRPAIVGFGTVEPDVSLQAKAEVTGRVTFIHPELKKGTIIPKDTLVLKIDDKDYLLALKQAEADLLSNQASLKEMELTVENTKLDLKLAVEKLKVRNKELTRLERLRKSGSISQSKLDAERQNKLQQQQEVQQLENQLTTLPSDIEVLKAKIDISKAKVEQSQRDLARTEIRLPFNGRISKVDAELDQYAATGSLLFEASGLDKVTINAQFPINQFRQIAQGFDREKINFSDPASIPRMSELFASLGMSAKVYIAGSQFEGWEAKVERISDNLDPQSRTLGVVVSVSDSYKNINPATKPPLLEGNYMQVNLFGAANQFLVAPRYALHENQVYRINSDNTLQRVDVSNVQLQGELALFKNTLTAGDKIITSDVFPAVNGMKVTPVEDSKAQQSLTELVEMAQ</sequence>
<keyword evidence="2" id="KW-0472">Membrane</keyword>
<dbReference type="Gene3D" id="2.40.30.170">
    <property type="match status" value="1"/>
</dbReference>
<feature type="coiled-coil region" evidence="1">
    <location>
        <begin position="116"/>
        <end position="230"/>
    </location>
</feature>
<protein>
    <recommendedName>
        <fullName evidence="5">Biotin/lipoyl-binding protein</fullName>
    </recommendedName>
</protein>
<evidence type="ECO:0008006" key="5">
    <source>
        <dbReference type="Google" id="ProtNLM"/>
    </source>
</evidence>
<dbReference type="GO" id="GO:1990281">
    <property type="term" value="C:efflux pump complex"/>
    <property type="evidence" value="ECO:0007669"/>
    <property type="project" value="TreeGrafter"/>
</dbReference>
<feature type="transmembrane region" description="Helical" evidence="2">
    <location>
        <begin position="14"/>
        <end position="33"/>
    </location>
</feature>
<dbReference type="PANTHER" id="PTHR30469">
    <property type="entry name" value="MULTIDRUG RESISTANCE PROTEIN MDTA"/>
    <property type="match status" value="1"/>
</dbReference>
<reference evidence="3 4" key="1">
    <citation type="submission" date="2019-07" db="EMBL/GenBank/DDBJ databases">
        <title>Draft genome for Aliikangiella sp. M105.</title>
        <authorList>
            <person name="Wang G."/>
        </authorList>
    </citation>
    <scope>NUCLEOTIDE SEQUENCE [LARGE SCALE GENOMIC DNA]</scope>
    <source>
        <strain evidence="3 4">M105</strain>
    </source>
</reference>
<evidence type="ECO:0000313" key="3">
    <source>
        <dbReference type="EMBL" id="TQV88726.1"/>
    </source>
</evidence>
<proteinExistence type="predicted"/>
<dbReference type="SUPFAM" id="SSF111369">
    <property type="entry name" value="HlyD-like secretion proteins"/>
    <property type="match status" value="1"/>
</dbReference>
<dbReference type="GO" id="GO:0015562">
    <property type="term" value="F:efflux transmembrane transporter activity"/>
    <property type="evidence" value="ECO:0007669"/>
    <property type="project" value="TreeGrafter"/>
</dbReference>
<gene>
    <name evidence="3" type="ORF">FLL46_04125</name>
</gene>
<dbReference type="AlphaFoldDB" id="A0A545UGY2"/>
<dbReference type="OrthoDB" id="9806939at2"/>
<comment type="caution">
    <text evidence="3">The sequence shown here is derived from an EMBL/GenBank/DDBJ whole genome shotgun (WGS) entry which is preliminary data.</text>
</comment>
<dbReference type="PANTHER" id="PTHR30469:SF11">
    <property type="entry name" value="BLL4320 PROTEIN"/>
    <property type="match status" value="1"/>
</dbReference>
<keyword evidence="2" id="KW-0812">Transmembrane</keyword>
<dbReference type="EMBL" id="VIKS01000003">
    <property type="protein sequence ID" value="TQV88726.1"/>
    <property type="molecule type" value="Genomic_DNA"/>
</dbReference>
<name>A0A545UGY2_9GAMM</name>
<evidence type="ECO:0000256" key="2">
    <source>
        <dbReference type="SAM" id="Phobius"/>
    </source>
</evidence>
<organism evidence="3 4">
    <name type="scientific">Aliikangiella coralliicola</name>
    <dbReference type="NCBI Taxonomy" id="2592383"/>
    <lineage>
        <taxon>Bacteria</taxon>
        <taxon>Pseudomonadati</taxon>
        <taxon>Pseudomonadota</taxon>
        <taxon>Gammaproteobacteria</taxon>
        <taxon>Oceanospirillales</taxon>
        <taxon>Pleioneaceae</taxon>
        <taxon>Aliikangiella</taxon>
    </lineage>
</organism>
<keyword evidence="4" id="KW-1185">Reference proteome</keyword>
<keyword evidence="1" id="KW-0175">Coiled coil</keyword>
<dbReference type="RefSeq" id="WP_142892178.1">
    <property type="nucleotide sequence ID" value="NZ_ML660161.1"/>
</dbReference>
<keyword evidence="2" id="KW-1133">Transmembrane helix</keyword>
<accession>A0A545UGY2</accession>
<evidence type="ECO:0000256" key="1">
    <source>
        <dbReference type="SAM" id="Coils"/>
    </source>
</evidence>
<dbReference type="Gene3D" id="2.40.420.20">
    <property type="match status" value="1"/>
</dbReference>
<dbReference type="Proteomes" id="UP000315439">
    <property type="component" value="Unassembled WGS sequence"/>
</dbReference>
<evidence type="ECO:0000313" key="4">
    <source>
        <dbReference type="Proteomes" id="UP000315439"/>
    </source>
</evidence>
<dbReference type="Gene3D" id="2.40.50.100">
    <property type="match status" value="1"/>
</dbReference>
<dbReference type="Gene3D" id="1.10.287.470">
    <property type="entry name" value="Helix hairpin bin"/>
    <property type="match status" value="1"/>
</dbReference>